<comment type="caution">
    <text evidence="8">The sequence shown here is derived from an EMBL/GenBank/DDBJ whole genome shotgun (WGS) entry which is preliminary data.</text>
</comment>
<keyword evidence="4 6" id="KW-0472">Membrane</keyword>
<evidence type="ECO:0000259" key="7">
    <source>
        <dbReference type="Pfam" id="PF00924"/>
    </source>
</evidence>
<keyword evidence="2 6" id="KW-0812">Transmembrane</keyword>
<evidence type="ECO:0000256" key="2">
    <source>
        <dbReference type="ARBA" id="ARBA00022692"/>
    </source>
</evidence>
<dbReference type="AlphaFoldDB" id="A0A2A9D4K9"/>
<dbReference type="Gene3D" id="2.30.30.60">
    <property type="match status" value="1"/>
</dbReference>
<evidence type="ECO:0000256" key="5">
    <source>
        <dbReference type="SAM" id="MobiDB-lite"/>
    </source>
</evidence>
<evidence type="ECO:0000256" key="4">
    <source>
        <dbReference type="ARBA" id="ARBA00023136"/>
    </source>
</evidence>
<name>A0A2A9D4K9_9MICO</name>
<feature type="transmembrane region" description="Helical" evidence="6">
    <location>
        <begin position="92"/>
        <end position="113"/>
    </location>
</feature>
<dbReference type="PANTHER" id="PTHR30566:SF25">
    <property type="entry name" value="INNER MEMBRANE PROTEIN"/>
    <property type="match status" value="1"/>
</dbReference>
<dbReference type="GO" id="GO:0016020">
    <property type="term" value="C:membrane"/>
    <property type="evidence" value="ECO:0007669"/>
    <property type="project" value="UniProtKB-SubCell"/>
</dbReference>
<feature type="compositionally biased region" description="Basic and acidic residues" evidence="5">
    <location>
        <begin position="355"/>
        <end position="369"/>
    </location>
</feature>
<dbReference type="InterPro" id="IPR010920">
    <property type="entry name" value="LSM_dom_sf"/>
</dbReference>
<feature type="transmembrane region" description="Helical" evidence="6">
    <location>
        <begin position="20"/>
        <end position="42"/>
    </location>
</feature>
<gene>
    <name evidence="8" type="ORF">ATL40_2948</name>
</gene>
<protein>
    <submittedName>
        <fullName evidence="8">Small-conductance mechanosensitive channel</fullName>
    </submittedName>
</protein>
<dbReference type="InterPro" id="IPR000515">
    <property type="entry name" value="MetI-like"/>
</dbReference>
<dbReference type="Gene3D" id="1.10.287.1260">
    <property type="match status" value="1"/>
</dbReference>
<dbReference type="CDD" id="cd06261">
    <property type="entry name" value="TM_PBP2"/>
    <property type="match status" value="1"/>
</dbReference>
<dbReference type="InterPro" id="IPR023408">
    <property type="entry name" value="MscS_beta-dom_sf"/>
</dbReference>
<dbReference type="Proteomes" id="UP000224915">
    <property type="component" value="Unassembled WGS sequence"/>
</dbReference>
<evidence type="ECO:0000313" key="9">
    <source>
        <dbReference type="Proteomes" id="UP000224915"/>
    </source>
</evidence>
<dbReference type="SUPFAM" id="SSF50182">
    <property type="entry name" value="Sm-like ribonucleoproteins"/>
    <property type="match status" value="1"/>
</dbReference>
<organism evidence="8 9">
    <name type="scientific">Serinibacter salmoneus</name>
    <dbReference type="NCBI Taxonomy" id="556530"/>
    <lineage>
        <taxon>Bacteria</taxon>
        <taxon>Bacillati</taxon>
        <taxon>Actinomycetota</taxon>
        <taxon>Actinomycetes</taxon>
        <taxon>Micrococcales</taxon>
        <taxon>Beutenbergiaceae</taxon>
        <taxon>Serinibacter</taxon>
    </lineage>
</organism>
<dbReference type="OrthoDB" id="9792218at2"/>
<dbReference type="InterPro" id="IPR006685">
    <property type="entry name" value="MscS_channel_2nd"/>
</dbReference>
<proteinExistence type="predicted"/>
<feature type="domain" description="Mechanosensitive ion channel MscS" evidence="7">
    <location>
        <begin position="195"/>
        <end position="259"/>
    </location>
</feature>
<feature type="transmembrane region" description="Helical" evidence="6">
    <location>
        <begin position="144"/>
        <end position="169"/>
    </location>
</feature>
<sequence length="443" mass="48732">MSDEPDLETEIESATNLAVTLGWVAGAVAIAYVLGIVLSWVVRRIGGRSDLIRDLSSLTRAPVRATLMVIGAFIAVNRTADEEERWRGWVDQLLLIVLIATLAWLAIRVILVLERRFMKRYGGGDTELPEADRHRRRMRTQIVVLRRLAIAIVVILAVAAALMTFPTFADLGATLFASAGVMSIVAGLAAQTSLGAVFAGMQIAFSDAIRVGDVVVVEGEWGRIEEITLTYVVVQVWDDRRLVLPSTYFTTKPFENWTRRQTELLGTVELSVDFSVPIAEMRAELDRQLAATDLWDGRVGGLSVTEATGSSMTVRVLVSAQDSGLLWDLRVTIREGMVTWLQQFDRGGLPRLRIETSSESERNARDAKAARRSAPVPGEGENAPRGPGLFAGEDGDEDRRAMFAGPGDEVLAERARQDEARGEQSAADEEWERMRRRGPEGEG</sequence>
<feature type="compositionally biased region" description="Basic and acidic residues" evidence="5">
    <location>
        <begin position="411"/>
        <end position="422"/>
    </location>
</feature>
<evidence type="ECO:0000256" key="1">
    <source>
        <dbReference type="ARBA" id="ARBA00004141"/>
    </source>
</evidence>
<reference evidence="8 9" key="1">
    <citation type="submission" date="2017-10" db="EMBL/GenBank/DDBJ databases">
        <title>Sequencing the genomes of 1000 actinobacteria strains.</title>
        <authorList>
            <person name="Klenk H.-P."/>
        </authorList>
    </citation>
    <scope>NUCLEOTIDE SEQUENCE [LARGE SCALE GENOMIC DNA]</scope>
    <source>
        <strain evidence="8 9">DSM 21801</strain>
    </source>
</reference>
<dbReference type="PANTHER" id="PTHR30566">
    <property type="entry name" value="YNAI-RELATED MECHANOSENSITIVE ION CHANNEL"/>
    <property type="match status" value="1"/>
</dbReference>
<comment type="subcellular location">
    <subcellularLocation>
        <location evidence="1">Membrane</location>
        <topology evidence="1">Multi-pass membrane protein</topology>
    </subcellularLocation>
</comment>
<evidence type="ECO:0000313" key="8">
    <source>
        <dbReference type="EMBL" id="PFG21321.1"/>
    </source>
</evidence>
<evidence type="ECO:0000256" key="6">
    <source>
        <dbReference type="SAM" id="Phobius"/>
    </source>
</evidence>
<accession>A0A2A9D4K9</accession>
<dbReference type="RefSeq" id="WP_098470171.1">
    <property type="nucleotide sequence ID" value="NZ_PDJD01000001.1"/>
</dbReference>
<keyword evidence="9" id="KW-1185">Reference proteome</keyword>
<feature type="region of interest" description="Disordered" evidence="5">
    <location>
        <begin position="355"/>
        <end position="443"/>
    </location>
</feature>
<keyword evidence="3 6" id="KW-1133">Transmembrane helix</keyword>
<feature type="transmembrane region" description="Helical" evidence="6">
    <location>
        <begin position="63"/>
        <end position="80"/>
    </location>
</feature>
<evidence type="ECO:0000256" key="3">
    <source>
        <dbReference type="ARBA" id="ARBA00022989"/>
    </source>
</evidence>
<dbReference type="GO" id="GO:0055085">
    <property type="term" value="P:transmembrane transport"/>
    <property type="evidence" value="ECO:0007669"/>
    <property type="project" value="InterPro"/>
</dbReference>
<dbReference type="Pfam" id="PF00924">
    <property type="entry name" value="MS_channel_2nd"/>
    <property type="match status" value="1"/>
</dbReference>
<dbReference type="EMBL" id="PDJD01000001">
    <property type="protein sequence ID" value="PFG21321.1"/>
    <property type="molecule type" value="Genomic_DNA"/>
</dbReference>
<feature type="transmembrane region" description="Helical" evidence="6">
    <location>
        <begin position="175"/>
        <end position="200"/>
    </location>
</feature>